<dbReference type="Gene3D" id="1.25.40.10">
    <property type="entry name" value="Tetratricopeptide repeat domain"/>
    <property type="match status" value="2"/>
</dbReference>
<dbReference type="InterPro" id="IPR006597">
    <property type="entry name" value="Sel1-like"/>
</dbReference>
<protein>
    <submittedName>
        <fullName evidence="3">Uncharacterized protein</fullName>
    </submittedName>
</protein>
<feature type="compositionally biased region" description="Basic and acidic residues" evidence="2">
    <location>
        <begin position="926"/>
        <end position="938"/>
    </location>
</feature>
<feature type="compositionally biased region" description="Polar residues" evidence="2">
    <location>
        <begin position="148"/>
        <end position="166"/>
    </location>
</feature>
<sequence>MSRTTASDTSSTSRSHVFPFRSRTAPEPQPSSSSMINNNNNNNNGRPPRIPKPNRKLKNSLFRFNKDQEAEDYNQTRHLSTPTAQANRHPRSDTSAHEDDEDDEDDYSDNGTVQPGQGCYTLRVINPDPESSDEEEEKEKKEKIEQKNNVPPGSTALQKHTVTQQPPLALSKQQQQTTSATSRITPVEQEHEPYPVKLEISQLPLPVPQHDANGKSKSAGPFVTSFLSTAPSPTASSLSLLTSSSRGGSGGLSGDPGSRTSEGDDNNNIIHNKNQTELVRRESKTLEEHGKVDLLPPLDLSPLDWNLPPVETQRSSSTIHTSTTYPKVVLGPPPVIEEEEKEMDDYKNNNAVLEEGGLLVASPAALTPQTTSPIDSRRHSGTSANKFMPPPSQNNQPLFVATPHNNDPRAFGFTSLSDMRNHLSPSIGESGILPSVSINGNRSIATTANESVLTSTMTRAPQSKYSKASYSLTNNREALKLYREMAEKTNDKEVQLNYANYLLEISQLYDKKNNDQQQQNQNQSQQQQQQQRGHHRGTGSLSINMNRRQSRDSSITMDGRLNDMMKRGRASLSGPIRNIRPLLSLESDNSMDNQEKKRILEEEGVRWIKRLAKEEVGEAAFMLATWMDEEKYGCRSNPLKSFKLYEIAARKGKPEAMYAVAQYHERHGNETEALASYKAAAEKGLVASVLRLAQVNLHGELSQRQNMITSLALLAQAAENSNKSYPEPICVFAQVLANIYPRADIPAELVQPYGGASAAKGWFERGAEFGHAKCHSQLGYMYEHGLFGVPVDMSKSFHYYESAAHLGDAEGMLGLSRLYNEDRHGPDDTEDRIERDVSQWLIGLGRNEDASFLWCSRAAELGLDEALFLLGWYNEQGCGTPRNFEQAQLCYRRAAAKGHHAAKERLQSTSFALKQHENATSASHRGLQDNRREQACTI</sequence>
<feature type="region of interest" description="Disordered" evidence="2">
    <location>
        <begin position="513"/>
        <end position="559"/>
    </location>
</feature>
<comment type="caution">
    <text evidence="3">The sequence shown here is derived from an EMBL/GenBank/DDBJ whole genome shotgun (WGS) entry which is preliminary data.</text>
</comment>
<dbReference type="PANTHER" id="PTHR46430:SF1">
    <property type="entry name" value="CHITIN SYNTHASE REGULATOR SKT5-RELATED"/>
    <property type="match status" value="1"/>
</dbReference>
<feature type="non-terminal residue" evidence="3">
    <location>
        <position position="1"/>
    </location>
</feature>
<dbReference type="SMART" id="SM00671">
    <property type="entry name" value="SEL1"/>
    <property type="match status" value="5"/>
</dbReference>
<evidence type="ECO:0000313" key="3">
    <source>
        <dbReference type="EMBL" id="KAG2218363.1"/>
    </source>
</evidence>
<feature type="compositionally biased region" description="Polar residues" evidence="2">
    <location>
        <begin position="76"/>
        <end position="86"/>
    </location>
</feature>
<keyword evidence="4" id="KW-1185">Reference proteome</keyword>
<dbReference type="AlphaFoldDB" id="A0A8H7VJ45"/>
<dbReference type="InterPro" id="IPR011990">
    <property type="entry name" value="TPR-like_helical_dom_sf"/>
</dbReference>
<dbReference type="InterPro" id="IPR051726">
    <property type="entry name" value="Chitin_Synth_Reg"/>
</dbReference>
<feature type="compositionally biased region" description="Low complexity" evidence="2">
    <location>
        <begin position="230"/>
        <end position="246"/>
    </location>
</feature>
<evidence type="ECO:0000256" key="2">
    <source>
        <dbReference type="SAM" id="MobiDB-lite"/>
    </source>
</evidence>
<feature type="region of interest" description="Disordered" evidence="2">
    <location>
        <begin position="230"/>
        <end position="273"/>
    </location>
</feature>
<feature type="compositionally biased region" description="Low complexity" evidence="2">
    <location>
        <begin position="171"/>
        <end position="182"/>
    </location>
</feature>
<feature type="compositionally biased region" description="Polar residues" evidence="2">
    <location>
        <begin position="539"/>
        <end position="556"/>
    </location>
</feature>
<dbReference type="Proteomes" id="UP000646827">
    <property type="component" value="Unassembled WGS sequence"/>
</dbReference>
<feature type="compositionally biased region" description="Low complexity" evidence="2">
    <location>
        <begin position="515"/>
        <end position="531"/>
    </location>
</feature>
<dbReference type="SUPFAM" id="SSF81901">
    <property type="entry name" value="HCP-like"/>
    <property type="match status" value="2"/>
</dbReference>
<reference evidence="3 4" key="1">
    <citation type="submission" date="2020-12" db="EMBL/GenBank/DDBJ databases">
        <title>Metabolic potential, ecology and presence of endohyphal bacteria is reflected in genomic diversity of Mucoromycotina.</title>
        <authorList>
            <person name="Muszewska A."/>
            <person name="Okrasinska A."/>
            <person name="Steczkiewicz K."/>
            <person name="Drgas O."/>
            <person name="Orlowska M."/>
            <person name="Perlinska-Lenart U."/>
            <person name="Aleksandrzak-Piekarczyk T."/>
            <person name="Szatraj K."/>
            <person name="Zielenkiewicz U."/>
            <person name="Pilsyk S."/>
            <person name="Malc E."/>
            <person name="Mieczkowski P."/>
            <person name="Kruszewska J.S."/>
            <person name="Biernat P."/>
            <person name="Pawlowska J."/>
        </authorList>
    </citation>
    <scope>NUCLEOTIDE SEQUENCE [LARGE SCALE GENOMIC DNA]</scope>
    <source>
        <strain evidence="3 4">CBS 142.35</strain>
    </source>
</reference>
<gene>
    <name evidence="3" type="ORF">INT45_012505</name>
</gene>
<organism evidence="3 4">
    <name type="scientific">Circinella minor</name>
    <dbReference type="NCBI Taxonomy" id="1195481"/>
    <lineage>
        <taxon>Eukaryota</taxon>
        <taxon>Fungi</taxon>
        <taxon>Fungi incertae sedis</taxon>
        <taxon>Mucoromycota</taxon>
        <taxon>Mucoromycotina</taxon>
        <taxon>Mucoromycetes</taxon>
        <taxon>Mucorales</taxon>
        <taxon>Lichtheimiaceae</taxon>
        <taxon>Circinella</taxon>
    </lineage>
</organism>
<keyword evidence="1" id="KW-0677">Repeat</keyword>
<dbReference type="Pfam" id="PF08238">
    <property type="entry name" value="Sel1"/>
    <property type="match status" value="5"/>
</dbReference>
<evidence type="ECO:0000256" key="1">
    <source>
        <dbReference type="ARBA" id="ARBA00022737"/>
    </source>
</evidence>
<feature type="compositionally biased region" description="Low complexity" evidence="2">
    <location>
        <begin position="37"/>
        <end position="47"/>
    </location>
</feature>
<dbReference type="EMBL" id="JAEPRB010000234">
    <property type="protein sequence ID" value="KAG2218363.1"/>
    <property type="molecule type" value="Genomic_DNA"/>
</dbReference>
<proteinExistence type="predicted"/>
<feature type="compositionally biased region" description="Low complexity" evidence="2">
    <location>
        <begin position="1"/>
        <end position="15"/>
    </location>
</feature>
<dbReference type="OrthoDB" id="272077at2759"/>
<accession>A0A8H7VJ45</accession>
<feature type="region of interest" description="Disordered" evidence="2">
    <location>
        <begin position="917"/>
        <end position="938"/>
    </location>
</feature>
<evidence type="ECO:0000313" key="4">
    <source>
        <dbReference type="Proteomes" id="UP000646827"/>
    </source>
</evidence>
<feature type="region of interest" description="Disordered" evidence="2">
    <location>
        <begin position="1"/>
        <end position="189"/>
    </location>
</feature>
<feature type="region of interest" description="Disordered" evidence="2">
    <location>
        <begin position="366"/>
        <end position="396"/>
    </location>
</feature>
<feature type="compositionally biased region" description="Acidic residues" evidence="2">
    <location>
        <begin position="98"/>
        <end position="108"/>
    </location>
</feature>
<dbReference type="PANTHER" id="PTHR46430">
    <property type="entry name" value="PROTEIN SKT5-RELATED"/>
    <property type="match status" value="1"/>
</dbReference>
<name>A0A8H7VJ45_9FUNG</name>